<evidence type="ECO:0000313" key="2">
    <source>
        <dbReference type="EMBL" id="MBP0495477.1"/>
    </source>
</evidence>
<protein>
    <recommendedName>
        <fullName evidence="4">Hydantoin racemase</fullName>
    </recommendedName>
</protein>
<dbReference type="PANTHER" id="PTHR28047:SF5">
    <property type="entry name" value="PROTEIN DCG1"/>
    <property type="match status" value="1"/>
</dbReference>
<organism evidence="2 3">
    <name type="scientific">Roseomonas indoligenes</name>
    <dbReference type="NCBI Taxonomy" id="2820811"/>
    <lineage>
        <taxon>Bacteria</taxon>
        <taxon>Pseudomonadati</taxon>
        <taxon>Pseudomonadota</taxon>
        <taxon>Alphaproteobacteria</taxon>
        <taxon>Acetobacterales</taxon>
        <taxon>Roseomonadaceae</taxon>
        <taxon>Roseomonas</taxon>
    </lineage>
</organism>
<dbReference type="InterPro" id="IPR053714">
    <property type="entry name" value="Iso_Racemase_Enz_sf"/>
</dbReference>
<dbReference type="AlphaFoldDB" id="A0A940S9T1"/>
<name>A0A940S9T1_9PROT</name>
<comment type="caution">
    <text evidence="2">The sequence shown here is derived from an EMBL/GenBank/DDBJ whole genome shotgun (WGS) entry which is preliminary data.</text>
</comment>
<accession>A0A940S9T1</accession>
<sequence>MSETRRGLRCPVRVAFVIGDYPEEEFRRRERAALAYASPEVEIGIVRTPASPFVHGLTPAEVQLAAPAFIAAFRQAEEEGYDAVVPLGTLDLGVDGGRSVVDIPVIAPTEAMLHVASFLGDRFGAIVYHDDLIPLLRPIVRRYGMEEKVVGWRATGFDLPDLSANAAVMAENFIEGARRLVREQGCDVILAMGVTQCPVLLDPAVVEREVGVPVVEGIGAPLRLAAMLAGLHLRHSRLRWRRSRAFDRPGA</sequence>
<evidence type="ECO:0000313" key="3">
    <source>
        <dbReference type="Proteomes" id="UP000677537"/>
    </source>
</evidence>
<comment type="similarity">
    <text evidence="1">Belongs to the HyuE racemase family.</text>
</comment>
<dbReference type="GO" id="GO:0047661">
    <property type="term" value="F:amino-acid racemase activity"/>
    <property type="evidence" value="ECO:0007669"/>
    <property type="project" value="InterPro"/>
</dbReference>
<dbReference type="InterPro" id="IPR052186">
    <property type="entry name" value="Hydantoin_racemase-like"/>
</dbReference>
<keyword evidence="3" id="KW-1185">Reference proteome</keyword>
<evidence type="ECO:0008006" key="4">
    <source>
        <dbReference type="Google" id="ProtNLM"/>
    </source>
</evidence>
<dbReference type="Pfam" id="PF01177">
    <property type="entry name" value="Asp_Glu_race"/>
    <property type="match status" value="1"/>
</dbReference>
<dbReference type="Gene3D" id="3.40.50.12500">
    <property type="match status" value="1"/>
</dbReference>
<dbReference type="RefSeq" id="WP_209376277.1">
    <property type="nucleotide sequence ID" value="NZ_JAGIZA010000017.1"/>
</dbReference>
<dbReference type="PANTHER" id="PTHR28047">
    <property type="entry name" value="PROTEIN DCG1"/>
    <property type="match status" value="1"/>
</dbReference>
<evidence type="ECO:0000256" key="1">
    <source>
        <dbReference type="ARBA" id="ARBA00038414"/>
    </source>
</evidence>
<dbReference type="Proteomes" id="UP000677537">
    <property type="component" value="Unassembled WGS sequence"/>
</dbReference>
<dbReference type="EMBL" id="JAGIZA010000017">
    <property type="protein sequence ID" value="MBP0495477.1"/>
    <property type="molecule type" value="Genomic_DNA"/>
</dbReference>
<reference evidence="2" key="1">
    <citation type="submission" date="2021-03" db="EMBL/GenBank/DDBJ databases">
        <authorList>
            <person name="So Y."/>
        </authorList>
    </citation>
    <scope>NUCLEOTIDE SEQUENCE</scope>
    <source>
        <strain evidence="2">SG15</strain>
    </source>
</reference>
<gene>
    <name evidence="2" type="ORF">J5Y10_22015</name>
</gene>
<dbReference type="InterPro" id="IPR015942">
    <property type="entry name" value="Asp/Glu/hydantoin_racemase"/>
</dbReference>
<proteinExistence type="inferred from homology"/>